<dbReference type="SUPFAM" id="SSF48452">
    <property type="entry name" value="TPR-like"/>
    <property type="match status" value="2"/>
</dbReference>
<feature type="repeat" description="TPR" evidence="12">
    <location>
        <begin position="183"/>
        <end position="216"/>
    </location>
</feature>
<evidence type="ECO:0000256" key="9">
    <source>
        <dbReference type="ARBA" id="ARBA00022737"/>
    </source>
</evidence>
<dbReference type="GO" id="GO:0042802">
    <property type="term" value="F:identical protein binding"/>
    <property type="evidence" value="ECO:0007669"/>
    <property type="project" value="InterPro"/>
</dbReference>
<comment type="similarity">
    <text evidence="4">Belongs to the glycosyltransferase 41 family. O-GlcNAc transferase subfamily.</text>
</comment>
<dbReference type="Pfam" id="PF00515">
    <property type="entry name" value="TPR_1"/>
    <property type="match status" value="2"/>
</dbReference>
<evidence type="ECO:0000256" key="11">
    <source>
        <dbReference type="ARBA" id="ARBA00023242"/>
    </source>
</evidence>
<keyword evidence="6" id="KW-0963">Cytoplasm</keyword>
<dbReference type="Pfam" id="PF07721">
    <property type="entry name" value="TPR_4"/>
    <property type="match status" value="1"/>
</dbReference>
<dbReference type="Pfam" id="PF13374">
    <property type="entry name" value="TPR_10"/>
    <property type="match status" value="1"/>
</dbReference>
<accession>A0AAN9B1W3</accession>
<dbReference type="InterPro" id="IPR019734">
    <property type="entry name" value="TPR_rpt"/>
</dbReference>
<dbReference type="SMART" id="SM00028">
    <property type="entry name" value="TPR"/>
    <property type="match status" value="13"/>
</dbReference>
<dbReference type="Pfam" id="PF13844">
    <property type="entry name" value="Glyco_transf_41"/>
    <property type="match status" value="1"/>
</dbReference>
<dbReference type="PROSITE" id="PS50293">
    <property type="entry name" value="TPR_REGION"/>
    <property type="match status" value="3"/>
</dbReference>
<reference evidence="14 15" key="1">
    <citation type="submission" date="2024-02" db="EMBL/GenBank/DDBJ databases">
        <title>Chromosome-scale genome assembly of the rough periwinkle Littorina saxatilis.</title>
        <authorList>
            <person name="De Jode A."/>
            <person name="Faria R."/>
            <person name="Formenti G."/>
            <person name="Sims Y."/>
            <person name="Smith T.P."/>
            <person name="Tracey A."/>
            <person name="Wood J.M.D."/>
            <person name="Zagrodzka Z.B."/>
            <person name="Johannesson K."/>
            <person name="Butlin R.K."/>
            <person name="Leder E.H."/>
        </authorList>
    </citation>
    <scope>NUCLEOTIDE SEQUENCE [LARGE SCALE GENOMIC DNA]</scope>
    <source>
        <strain evidence="14">Snail1</strain>
        <tissue evidence="14">Muscle</tissue>
    </source>
</reference>
<feature type="repeat" description="TPR" evidence="12">
    <location>
        <begin position="319"/>
        <end position="352"/>
    </location>
</feature>
<comment type="subcellular location">
    <subcellularLocation>
        <location evidence="2">Cytoplasm</location>
    </subcellularLocation>
    <subcellularLocation>
        <location evidence="1">Nucleus</location>
    </subcellularLocation>
</comment>
<dbReference type="Pfam" id="PF13181">
    <property type="entry name" value="TPR_8"/>
    <property type="match status" value="1"/>
</dbReference>
<feature type="repeat" description="TPR" evidence="12">
    <location>
        <begin position="285"/>
        <end position="318"/>
    </location>
</feature>
<evidence type="ECO:0000259" key="13">
    <source>
        <dbReference type="Pfam" id="PF13844"/>
    </source>
</evidence>
<dbReference type="Gene3D" id="3.40.50.2000">
    <property type="entry name" value="Glycogen Phosphorylase B"/>
    <property type="match status" value="1"/>
</dbReference>
<keyword evidence="10 12" id="KW-0802">TPR repeat</keyword>
<dbReference type="Gene3D" id="3.30.720.150">
    <property type="match status" value="1"/>
</dbReference>
<dbReference type="Gene3D" id="3.40.50.11380">
    <property type="match status" value="1"/>
</dbReference>
<keyword evidence="9" id="KW-0677">Repeat</keyword>
<evidence type="ECO:0000256" key="12">
    <source>
        <dbReference type="PROSITE-ProRule" id="PRU00339"/>
    </source>
</evidence>
<evidence type="ECO:0000256" key="1">
    <source>
        <dbReference type="ARBA" id="ARBA00004123"/>
    </source>
</evidence>
<comment type="pathway">
    <text evidence="3">Protein modification; protein glycosylation.</text>
</comment>
<dbReference type="FunFam" id="3.40.50.11380:FF:000001">
    <property type="entry name" value="UDP-N-acetylglucosamine--peptide N-acetylglucosaminyltransferase 110 kDa subunit"/>
    <property type="match status" value="1"/>
</dbReference>
<feature type="repeat" description="TPR" evidence="12">
    <location>
        <begin position="387"/>
        <end position="420"/>
    </location>
</feature>
<dbReference type="Proteomes" id="UP001374579">
    <property type="component" value="Unassembled WGS sequence"/>
</dbReference>
<evidence type="ECO:0000256" key="5">
    <source>
        <dbReference type="ARBA" id="ARBA00011970"/>
    </source>
</evidence>
<dbReference type="PANTHER" id="PTHR44366">
    <property type="entry name" value="UDP-N-ACETYLGLUCOSAMINE--PEPTIDE N-ACETYLGLUCOSAMINYLTRANSFERASE 110 KDA SUBUNIT"/>
    <property type="match status" value="1"/>
</dbReference>
<dbReference type="FunFam" id="1.25.40.10:FF:000019">
    <property type="entry name" value="UDP-N-acetylglucosamine--peptide N-acetylglucosaminyltransferase 110 kDa subunit"/>
    <property type="match status" value="1"/>
</dbReference>
<evidence type="ECO:0000256" key="6">
    <source>
        <dbReference type="ARBA" id="ARBA00022490"/>
    </source>
</evidence>
<dbReference type="PROSITE" id="PS50005">
    <property type="entry name" value="TPR"/>
    <property type="match status" value="11"/>
</dbReference>
<feature type="repeat" description="TPR" evidence="12">
    <location>
        <begin position="421"/>
        <end position="454"/>
    </location>
</feature>
<dbReference type="InterPro" id="IPR011990">
    <property type="entry name" value="TPR-like_helical_dom_sf"/>
</dbReference>
<keyword evidence="7" id="KW-0328">Glycosyltransferase</keyword>
<gene>
    <name evidence="14" type="ORF">V1264_004185</name>
</gene>
<feature type="repeat" description="TPR" evidence="12">
    <location>
        <begin position="217"/>
        <end position="250"/>
    </location>
</feature>
<keyword evidence="15" id="KW-1185">Reference proteome</keyword>
<evidence type="ECO:0000256" key="7">
    <source>
        <dbReference type="ARBA" id="ARBA00022676"/>
    </source>
</evidence>
<dbReference type="Gene3D" id="1.25.40.10">
    <property type="entry name" value="Tetratricopeptide repeat domain"/>
    <property type="match status" value="2"/>
</dbReference>
<evidence type="ECO:0000256" key="2">
    <source>
        <dbReference type="ARBA" id="ARBA00004496"/>
    </source>
</evidence>
<dbReference type="FunFam" id="3.40.50.2000:FF:000012">
    <property type="entry name" value="UDP-N-acetylglucosamine--peptide N-acetylglucosaminyltransferase 110 kDa subunit"/>
    <property type="match status" value="1"/>
</dbReference>
<dbReference type="InterPro" id="IPR037919">
    <property type="entry name" value="OGT"/>
</dbReference>
<evidence type="ECO:0000313" key="15">
    <source>
        <dbReference type="Proteomes" id="UP001374579"/>
    </source>
</evidence>
<evidence type="ECO:0000256" key="8">
    <source>
        <dbReference type="ARBA" id="ARBA00022679"/>
    </source>
</evidence>
<sequence>MTTMPMTQITVDVSALADQAYRDYRTGNYVQAEKSCMALLQIEPDNTSLLLLLSSIHFQTGQLEKSAYFSKLAISHNPRLAEAYSNLGNVKKEWGQLQEALQNYRQAVSLKPDFTDGYINLAAALVAAGDLEQAVQAYVTVLQVKSDLYTARSDLGNLLKALGRLDEAKACYLKAIETCPNFSVAWSNLGCVFNAQGEIWLAIHHFEKAVTIDPNFLDAYVNLGNVLKEARIFDRAVDAYLRALLLSPNSPTVHGNLACVYYEQGKIDQAIQMYRRAIELQPHFPDAYCNLANALKEKGQVDQAEDCYNTALTLLPNHADSLNNLANIKREQGVIEEAISLYLRALEVNPEFAVAHSNLASIFHLQGKLHEALGHYKQAISISPSFADAYSNMGNTLKEMQDLQSALQCYTRAIQINPAFADAHSNLASIHKDSGNIPEAISSYKTALKLKEDFPDAFCNLAHCLQIVCDWKDYNKRMKRLVRIVQDQVDRNRLPSVHPHHSMLYPLTPEQRKAIAACHANLCTEKVAVLHKEAYLFPKDLRASGGRLRIGYVSSDFCNHPTSHLMQSIPGMHDRSKVEIFCYALSSDDNTNFRGKIEKEVEHFVDLSKIACNGKAADRIHADGIHILVNMNGYTKGARNELFALKAAPIQAMWLGYPGTSGADYMDYIVTDRVTSPLELACQYSEKLAYMHHTFFVGDHMQMFPHMTERILLRFMDAHTGITVHWTFNGVDLDSLKKLAVYVEEKVQKALHGTTTDLANGEVAEVRTTVIELPAPMLQTLHTMITANQPQCTIGNVLVQNGLTTNQTNTKAATGEEVPRSVVLSARTSYGLPENAVVFCNFNQLYKIDPETMAMWVDILKQVPNGVLWLLRFPAVGEANVLATAAEMGLPAGRIIFSNVAPKEEHVRRGQLADVCLDTPLCNGHTTGMDVLWAGIPMVTLPAETLASRVASSQLVTLGCPELVAKTRHDYVDIAAKLGNDVDYLRKMQAKVFMARTSSPLFNTRLYTHHLENLFYRMWDRYEHNLPANHLTKTTDARAFS</sequence>
<feature type="repeat" description="TPR" evidence="12">
    <location>
        <begin position="81"/>
        <end position="114"/>
    </location>
</feature>
<organism evidence="14 15">
    <name type="scientific">Littorina saxatilis</name>
    <dbReference type="NCBI Taxonomy" id="31220"/>
    <lineage>
        <taxon>Eukaryota</taxon>
        <taxon>Metazoa</taxon>
        <taxon>Spiralia</taxon>
        <taxon>Lophotrochozoa</taxon>
        <taxon>Mollusca</taxon>
        <taxon>Gastropoda</taxon>
        <taxon>Caenogastropoda</taxon>
        <taxon>Littorinimorpha</taxon>
        <taxon>Littorinoidea</taxon>
        <taxon>Littorinidae</taxon>
        <taxon>Littorina</taxon>
    </lineage>
</organism>
<proteinExistence type="inferred from homology"/>
<dbReference type="GO" id="GO:0006493">
    <property type="term" value="P:protein O-linked glycosylation"/>
    <property type="evidence" value="ECO:0007669"/>
    <property type="project" value="InterPro"/>
</dbReference>
<dbReference type="PANTHER" id="PTHR44366:SF1">
    <property type="entry name" value="UDP-N-ACETYLGLUCOSAMINE--PEPTIDE N-ACETYLGLUCOSAMINYLTRANSFERASE 110 KDA SUBUNIT"/>
    <property type="match status" value="1"/>
</dbReference>
<dbReference type="EC" id="2.4.1.255" evidence="5"/>
<protein>
    <recommendedName>
        <fullName evidence="5">protein O-GlcNAc transferase</fullName>
        <ecNumber evidence="5">2.4.1.255</ecNumber>
    </recommendedName>
</protein>
<dbReference type="FunFam" id="1.25.40.10:FF:000013">
    <property type="entry name" value="UDP-N-acetylglucosamine--peptide N-acetylglucosaminyltransferase 110 kDa subunit"/>
    <property type="match status" value="1"/>
</dbReference>
<evidence type="ECO:0000256" key="10">
    <source>
        <dbReference type="ARBA" id="ARBA00022803"/>
    </source>
</evidence>
<dbReference type="GO" id="GO:0005737">
    <property type="term" value="C:cytoplasm"/>
    <property type="evidence" value="ECO:0007669"/>
    <property type="project" value="UniProtKB-SubCell"/>
</dbReference>
<dbReference type="GO" id="GO:0005634">
    <property type="term" value="C:nucleus"/>
    <property type="evidence" value="ECO:0007669"/>
    <property type="project" value="UniProtKB-SubCell"/>
</dbReference>
<evidence type="ECO:0000313" key="14">
    <source>
        <dbReference type="EMBL" id="KAK7097169.1"/>
    </source>
</evidence>
<evidence type="ECO:0000256" key="4">
    <source>
        <dbReference type="ARBA" id="ARBA00005386"/>
    </source>
</evidence>
<keyword evidence="11" id="KW-0539">Nucleus</keyword>
<comment type="caution">
    <text evidence="14">The sequence shown here is derived from an EMBL/GenBank/DDBJ whole genome shotgun (WGS) entry which is preliminary data.</text>
</comment>
<feature type="repeat" description="TPR" evidence="12">
    <location>
        <begin position="251"/>
        <end position="284"/>
    </location>
</feature>
<name>A0AAN9B1W3_9CAEN</name>
<dbReference type="EMBL" id="JBAMIC010000013">
    <property type="protein sequence ID" value="KAK7097169.1"/>
    <property type="molecule type" value="Genomic_DNA"/>
</dbReference>
<feature type="repeat" description="TPR" evidence="12">
    <location>
        <begin position="353"/>
        <end position="386"/>
    </location>
</feature>
<dbReference type="InterPro" id="IPR029489">
    <property type="entry name" value="OGT/SEC/SPY_C"/>
</dbReference>
<feature type="repeat" description="TPR" evidence="12">
    <location>
        <begin position="115"/>
        <end position="148"/>
    </location>
</feature>
<dbReference type="AlphaFoldDB" id="A0AAN9B1W3"/>
<keyword evidence="8" id="KW-0808">Transferase</keyword>
<evidence type="ECO:0000256" key="3">
    <source>
        <dbReference type="ARBA" id="ARBA00004922"/>
    </source>
</evidence>
<dbReference type="Pfam" id="PF13414">
    <property type="entry name" value="TPR_11"/>
    <property type="match status" value="3"/>
</dbReference>
<dbReference type="InterPro" id="IPR011717">
    <property type="entry name" value="TPR-4"/>
</dbReference>
<feature type="repeat" description="TPR" evidence="12">
    <location>
        <begin position="149"/>
        <end position="182"/>
    </location>
</feature>
<feature type="domain" description="O-GlcNAc transferase C-terminal" evidence="13">
    <location>
        <begin position="468"/>
        <end position="1011"/>
    </location>
</feature>
<dbReference type="GO" id="GO:0097363">
    <property type="term" value="F:protein O-acetylglucosaminyltransferase activity"/>
    <property type="evidence" value="ECO:0007669"/>
    <property type="project" value="UniProtKB-EC"/>
</dbReference>